<dbReference type="AlphaFoldDB" id="A0AAN9BIM9"/>
<dbReference type="PANTHER" id="PTHR24020:SF84">
    <property type="entry name" value="VWFA DOMAIN-CONTAINING PROTEIN"/>
    <property type="match status" value="1"/>
</dbReference>
<dbReference type="PROSITE" id="PS50234">
    <property type="entry name" value="VWFA"/>
    <property type="match status" value="1"/>
</dbReference>
<comment type="caution">
    <text evidence="3">The sequence shown here is derived from an EMBL/GenBank/DDBJ whole genome shotgun (WGS) entry which is preliminary data.</text>
</comment>
<dbReference type="InterPro" id="IPR002035">
    <property type="entry name" value="VWF_A"/>
</dbReference>
<evidence type="ECO:0000313" key="4">
    <source>
        <dbReference type="Proteomes" id="UP001374579"/>
    </source>
</evidence>
<dbReference type="SMART" id="SM00327">
    <property type="entry name" value="VWA"/>
    <property type="match status" value="1"/>
</dbReference>
<evidence type="ECO:0000256" key="1">
    <source>
        <dbReference type="SAM" id="SignalP"/>
    </source>
</evidence>
<feature type="signal peptide" evidence="1">
    <location>
        <begin position="1"/>
        <end position="23"/>
    </location>
</feature>
<name>A0AAN9BIM9_9CAEN</name>
<keyword evidence="4" id="KW-1185">Reference proteome</keyword>
<dbReference type="Pfam" id="PF00092">
    <property type="entry name" value="VWA"/>
    <property type="match status" value="1"/>
</dbReference>
<dbReference type="Gene3D" id="3.40.50.410">
    <property type="entry name" value="von Willebrand factor, type A domain"/>
    <property type="match status" value="1"/>
</dbReference>
<organism evidence="3 4">
    <name type="scientific">Littorina saxatilis</name>
    <dbReference type="NCBI Taxonomy" id="31220"/>
    <lineage>
        <taxon>Eukaryota</taxon>
        <taxon>Metazoa</taxon>
        <taxon>Spiralia</taxon>
        <taxon>Lophotrochozoa</taxon>
        <taxon>Mollusca</taxon>
        <taxon>Gastropoda</taxon>
        <taxon>Caenogastropoda</taxon>
        <taxon>Littorinimorpha</taxon>
        <taxon>Littorinoidea</taxon>
        <taxon>Littorinidae</taxon>
        <taxon>Littorina</taxon>
    </lineage>
</organism>
<evidence type="ECO:0000313" key="3">
    <source>
        <dbReference type="EMBL" id="KAK7105861.1"/>
    </source>
</evidence>
<evidence type="ECO:0000259" key="2">
    <source>
        <dbReference type="PROSITE" id="PS50234"/>
    </source>
</evidence>
<dbReference type="InterPro" id="IPR036465">
    <property type="entry name" value="vWFA_dom_sf"/>
</dbReference>
<dbReference type="SUPFAM" id="SSF53300">
    <property type="entry name" value="vWA-like"/>
    <property type="match status" value="1"/>
</dbReference>
<feature type="chain" id="PRO_5042968611" description="VWFA domain-containing protein" evidence="1">
    <location>
        <begin position="24"/>
        <end position="244"/>
    </location>
</feature>
<dbReference type="InterPro" id="IPR050525">
    <property type="entry name" value="ECM_Assembly_Org"/>
</dbReference>
<accession>A0AAN9BIM9</accession>
<dbReference type="Proteomes" id="UP001374579">
    <property type="component" value="Unassembled WGS sequence"/>
</dbReference>
<dbReference type="PANTHER" id="PTHR24020">
    <property type="entry name" value="COLLAGEN ALPHA"/>
    <property type="match status" value="1"/>
</dbReference>
<keyword evidence="1" id="KW-0732">Signal</keyword>
<sequence>MELTRTGLVFLFLFLVMIDCASGQNVGTSRSITAEMFDEAFIRGSGSPKDILVIVDVSVSVQEKDVQNIKNGLKSMLDLFCEGFGNNPTDNRLALMQFSSDPVLTHKLGSSQTIADLKAAVNRLYPMFGYTCTAKALAFARDAFRSENGGRFNSTTTSHTLLITDGMSNCGGDVRHASQQLQEVSTVWAVGINATENSEALTGLTSIVTTEDPRYLFTLDTFLDFENVMEAIKDKRQGDVCMVI</sequence>
<feature type="domain" description="VWFA" evidence="2">
    <location>
        <begin position="50"/>
        <end position="232"/>
    </location>
</feature>
<protein>
    <recommendedName>
        <fullName evidence="2">VWFA domain-containing protein</fullName>
    </recommendedName>
</protein>
<reference evidence="3 4" key="1">
    <citation type="submission" date="2024-02" db="EMBL/GenBank/DDBJ databases">
        <title>Chromosome-scale genome assembly of the rough periwinkle Littorina saxatilis.</title>
        <authorList>
            <person name="De Jode A."/>
            <person name="Faria R."/>
            <person name="Formenti G."/>
            <person name="Sims Y."/>
            <person name="Smith T.P."/>
            <person name="Tracey A."/>
            <person name="Wood J.M.D."/>
            <person name="Zagrodzka Z.B."/>
            <person name="Johannesson K."/>
            <person name="Butlin R.K."/>
            <person name="Leder E.H."/>
        </authorList>
    </citation>
    <scope>NUCLEOTIDE SEQUENCE [LARGE SCALE GENOMIC DNA]</scope>
    <source>
        <strain evidence="3">Snail1</strain>
        <tissue evidence="3">Muscle</tissue>
    </source>
</reference>
<dbReference type="EMBL" id="JBAMIC010000007">
    <property type="protein sequence ID" value="KAK7105861.1"/>
    <property type="molecule type" value="Genomic_DNA"/>
</dbReference>
<gene>
    <name evidence="3" type="ORF">V1264_017186</name>
</gene>
<dbReference type="CDD" id="cd01450">
    <property type="entry name" value="vWFA_subfamily_ECM"/>
    <property type="match status" value="1"/>
</dbReference>
<proteinExistence type="predicted"/>